<comment type="catalytic activity">
    <reaction evidence="24">
        <text>17beta-estradiol 17-O-(beta-D-glucuronate)(in) + ATP + H2O = 17beta-estradiol 17-O-(beta-D-glucuronate)(out) + ADP + phosphate + H(+)</text>
        <dbReference type="Rhea" id="RHEA:60128"/>
        <dbReference type="ChEBI" id="CHEBI:15377"/>
        <dbReference type="ChEBI" id="CHEBI:15378"/>
        <dbReference type="ChEBI" id="CHEBI:30616"/>
        <dbReference type="ChEBI" id="CHEBI:43474"/>
        <dbReference type="ChEBI" id="CHEBI:82961"/>
        <dbReference type="ChEBI" id="CHEBI:456216"/>
    </reaction>
    <physiologicalReaction direction="left-to-right" evidence="24">
        <dbReference type="Rhea" id="RHEA:60129"/>
    </physiologicalReaction>
</comment>
<reference evidence="35" key="1">
    <citation type="submission" date="2011-05" db="EMBL/GenBank/DDBJ databases">
        <title>Insights into the evolution of the great apes provided by the gorilla genome.</title>
        <authorList>
            <person name="Scally A."/>
        </authorList>
    </citation>
    <scope>NUCLEOTIDE SEQUENCE [LARGE SCALE GENOMIC DNA]</scope>
</reference>
<evidence type="ECO:0000256" key="16">
    <source>
        <dbReference type="ARBA" id="ARBA00034018"/>
    </source>
</evidence>
<evidence type="ECO:0000256" key="26">
    <source>
        <dbReference type="ARBA" id="ARBA00048825"/>
    </source>
</evidence>
<evidence type="ECO:0000256" key="7">
    <source>
        <dbReference type="ARBA" id="ARBA00022737"/>
    </source>
</evidence>
<feature type="chain" id="PRO_5014198141" description="Multidrug resistance-associated protein 1" evidence="31">
    <location>
        <begin position="22"/>
        <end position="1468"/>
    </location>
</feature>
<evidence type="ECO:0000256" key="4">
    <source>
        <dbReference type="ARBA" id="ARBA00022448"/>
    </source>
</evidence>
<keyword evidence="5" id="KW-1003">Cell membrane</keyword>
<evidence type="ECO:0000256" key="10">
    <source>
        <dbReference type="ARBA" id="ARBA00022840"/>
    </source>
</evidence>
<feature type="transmembrane region" description="Helical" evidence="30">
    <location>
        <begin position="485"/>
        <end position="511"/>
    </location>
</feature>
<comment type="subcellular location">
    <subcellularLocation>
        <location evidence="1">Cell membrane</location>
        <topology evidence="1">Multi-pass membrane protein</topology>
    </subcellularLocation>
</comment>
<feature type="domain" description="ABC transporter" evidence="32">
    <location>
        <begin position="581"/>
        <end position="805"/>
    </location>
</feature>
<feature type="transmembrane region" description="Helical" evidence="30">
    <location>
        <begin position="531"/>
        <end position="550"/>
    </location>
</feature>
<feature type="transmembrane region" description="Helical" evidence="30">
    <location>
        <begin position="1038"/>
        <end position="1066"/>
    </location>
</feature>
<organism evidence="34 35">
    <name type="scientific">Gorilla gorilla gorilla</name>
    <name type="common">Western lowland gorilla</name>
    <dbReference type="NCBI Taxonomy" id="9595"/>
    <lineage>
        <taxon>Eukaryota</taxon>
        <taxon>Metazoa</taxon>
        <taxon>Chordata</taxon>
        <taxon>Craniata</taxon>
        <taxon>Vertebrata</taxon>
        <taxon>Euteleostomi</taxon>
        <taxon>Mammalia</taxon>
        <taxon>Eutheria</taxon>
        <taxon>Euarchontoglires</taxon>
        <taxon>Primates</taxon>
        <taxon>Haplorrhini</taxon>
        <taxon>Catarrhini</taxon>
        <taxon>Hominidae</taxon>
        <taxon>Gorilla</taxon>
    </lineage>
</organism>
<evidence type="ECO:0000256" key="13">
    <source>
        <dbReference type="ARBA" id="ARBA00023055"/>
    </source>
</evidence>
<evidence type="ECO:0000256" key="29">
    <source>
        <dbReference type="ARBA" id="ARBA00049921"/>
    </source>
</evidence>
<dbReference type="EMBL" id="CABD030099280">
    <property type="status" value="NOT_ANNOTATED_CDS"/>
    <property type="molecule type" value="Genomic_DNA"/>
</dbReference>
<dbReference type="Pfam" id="PF00664">
    <property type="entry name" value="ABC_membrane"/>
    <property type="match status" value="2"/>
</dbReference>
<evidence type="ECO:0000256" key="2">
    <source>
        <dbReference type="ARBA" id="ARBA00009726"/>
    </source>
</evidence>
<protein>
    <recommendedName>
        <fullName evidence="17">Multidrug resistance-associated protein 1</fullName>
        <ecNumber evidence="3">7.6.2.2</ecNumber>
        <ecNumber evidence="15">7.6.2.3</ecNumber>
    </recommendedName>
    <alternativeName>
        <fullName evidence="20">ATP-binding cassette sub-family C member 1</fullName>
    </alternativeName>
    <alternativeName>
        <fullName evidence="19">Glutathione-S-conjugate-translocating ATPase ABCC1</fullName>
    </alternativeName>
    <alternativeName>
        <fullName evidence="18">Leukotriene C(4) transporter</fullName>
    </alternativeName>
</protein>
<feature type="transmembrane region" description="Helical" evidence="30">
    <location>
        <begin position="45"/>
        <end position="63"/>
    </location>
</feature>
<proteinExistence type="inferred from homology"/>
<dbReference type="InterPro" id="IPR056227">
    <property type="entry name" value="TMD0_ABC"/>
</dbReference>
<dbReference type="EC" id="7.6.2.3" evidence="15"/>
<reference evidence="34 35" key="2">
    <citation type="journal article" date="2012" name="Nature">
        <title>Insights into hominid evolution from the gorilla genome sequence.</title>
        <authorList>
            <person name="Scally A."/>
            <person name="Dutheil J.Y."/>
            <person name="Hillier L.W."/>
            <person name="Jordan G.E."/>
            <person name="Goodhead I."/>
            <person name="Herrero J."/>
            <person name="Hobolth A."/>
            <person name="Lappalainen T."/>
            <person name="Mailund T."/>
            <person name="Marques-Bonet T."/>
            <person name="McCarthy S."/>
            <person name="Montgomery S.H."/>
            <person name="Schwalie P.C."/>
            <person name="Tang Y.A."/>
            <person name="Ward M.C."/>
            <person name="Xue Y."/>
            <person name="Yngvadottir B."/>
            <person name="Alkan C."/>
            <person name="Andersen L.N."/>
            <person name="Ayub Q."/>
            <person name="Ball E.V."/>
            <person name="Beal K."/>
            <person name="Bradley B.J."/>
            <person name="Chen Y."/>
            <person name="Clee C.M."/>
            <person name="Fitzgerald S."/>
            <person name="Graves T.A."/>
            <person name="Gu Y."/>
            <person name="Heath P."/>
            <person name="Heger A."/>
            <person name="Karakoc E."/>
            <person name="Kolb-Kokocinski A."/>
            <person name="Laird G.K."/>
            <person name="Lunter G."/>
            <person name="Meader S."/>
            <person name="Mort M."/>
            <person name="Mullikin J.C."/>
            <person name="Munch K."/>
            <person name="O'Connor T.D."/>
            <person name="Phillips A.D."/>
            <person name="Prado-Martinez J."/>
            <person name="Rogers A.S."/>
            <person name="Sajjadian S."/>
            <person name="Schmidt D."/>
            <person name="Shaw K."/>
            <person name="Simpson J.T."/>
            <person name="Stenson P.D."/>
            <person name="Turner D.J."/>
            <person name="Vigilant L."/>
            <person name="Vilella A.J."/>
            <person name="Whitener W."/>
            <person name="Zhu B."/>
            <person name="Cooper D.N."/>
            <person name="de Jong P."/>
            <person name="Dermitzakis E.T."/>
            <person name="Eichler E.E."/>
            <person name="Flicek P."/>
            <person name="Goldman N."/>
            <person name="Mundy N.I."/>
            <person name="Ning Z."/>
            <person name="Odom D.T."/>
            <person name="Ponting C.P."/>
            <person name="Quail M.A."/>
            <person name="Ryder O.A."/>
            <person name="Searle S.M."/>
            <person name="Warren W.C."/>
            <person name="Wilson R.K."/>
            <person name="Schierup M.H."/>
            <person name="Rogers J."/>
            <person name="Tyler-Smith C."/>
            <person name="Durbin R."/>
        </authorList>
    </citation>
    <scope>NUCLEOTIDE SEQUENCE [LARGE SCALE GENOMIC DNA]</scope>
</reference>
<dbReference type="Gene3D" id="3.40.50.300">
    <property type="entry name" value="P-loop containing nucleotide triphosphate hydrolases"/>
    <property type="match status" value="2"/>
</dbReference>
<keyword evidence="8" id="KW-0547">Nucleotide-binding</keyword>
<evidence type="ECO:0000259" key="32">
    <source>
        <dbReference type="PROSITE" id="PS50893"/>
    </source>
</evidence>
<reference evidence="34" key="4">
    <citation type="submission" date="2025-09" db="UniProtKB">
        <authorList>
            <consortium name="Ensembl"/>
        </authorList>
    </citation>
    <scope>IDENTIFICATION</scope>
</reference>
<keyword evidence="11" id="KW-1278">Translocase</keyword>
<dbReference type="InterPro" id="IPR017871">
    <property type="entry name" value="ABC_transporter-like_CS"/>
</dbReference>
<dbReference type="SMART" id="SM00382">
    <property type="entry name" value="AAA"/>
    <property type="match status" value="2"/>
</dbReference>
<dbReference type="InterPro" id="IPR003593">
    <property type="entry name" value="AAA+_ATPase"/>
</dbReference>
<dbReference type="NCBIfam" id="TIGR00957">
    <property type="entry name" value="MRP_assoc_pro"/>
    <property type="match status" value="1"/>
</dbReference>
<keyword evidence="12 30" id="KW-1133">Transmembrane helix</keyword>
<feature type="domain" description="ABC transmembrane type-1" evidence="33">
    <location>
        <begin position="913"/>
        <end position="1193"/>
    </location>
</feature>
<dbReference type="EMBL" id="CABD030099271">
    <property type="status" value="NOT_ANNOTATED_CDS"/>
    <property type="molecule type" value="Genomic_DNA"/>
</dbReference>
<dbReference type="PROSITE" id="PS50929">
    <property type="entry name" value="ABC_TM1F"/>
    <property type="match status" value="2"/>
</dbReference>
<comment type="catalytic activity">
    <reaction evidence="28">
        <text>prostaglandin A2-S-(R)-glutathione(in) + ATP + H2O = prostaglandin A2-S-(R)-glutathione(out) + ADP + phosphate + H(+)</text>
        <dbReference type="Rhea" id="RHEA:81695"/>
        <dbReference type="ChEBI" id="CHEBI:15377"/>
        <dbReference type="ChEBI" id="CHEBI:15378"/>
        <dbReference type="ChEBI" id="CHEBI:30616"/>
        <dbReference type="ChEBI" id="CHEBI:43474"/>
        <dbReference type="ChEBI" id="CHEBI:133768"/>
        <dbReference type="ChEBI" id="CHEBI:456216"/>
    </reaction>
    <physiologicalReaction direction="left-to-right" evidence="28">
        <dbReference type="Rhea" id="RHEA:81696"/>
    </physiologicalReaction>
</comment>
<keyword evidence="31" id="KW-0732">Signal</keyword>
<dbReference type="SUPFAM" id="SSF90123">
    <property type="entry name" value="ABC transporter transmembrane region"/>
    <property type="match status" value="2"/>
</dbReference>
<dbReference type="Pfam" id="PF24357">
    <property type="entry name" value="TMD0_ABC"/>
    <property type="match status" value="1"/>
</dbReference>
<comment type="catalytic activity">
    <reaction evidence="26">
        <text>daunorubicin(in) + ATP + H2O = daunorubicin(out) + ADP + phosphate + H(+)</text>
        <dbReference type="Rhea" id="RHEA:33147"/>
        <dbReference type="ChEBI" id="CHEBI:15377"/>
        <dbReference type="ChEBI" id="CHEBI:15378"/>
        <dbReference type="ChEBI" id="CHEBI:30616"/>
        <dbReference type="ChEBI" id="CHEBI:43474"/>
        <dbReference type="ChEBI" id="CHEBI:64677"/>
        <dbReference type="ChEBI" id="CHEBI:456216"/>
    </reaction>
    <physiologicalReaction direction="left-to-right" evidence="26">
        <dbReference type="Rhea" id="RHEA:33148"/>
    </physiologicalReaction>
</comment>
<keyword evidence="13" id="KW-0445">Lipid transport</keyword>
<feature type="transmembrane region" description="Helical" evidence="30">
    <location>
        <begin position="344"/>
        <end position="365"/>
    </location>
</feature>
<dbReference type="PANTHER" id="PTHR24223:SF241">
    <property type="entry name" value="MULTIDRUG RESISTANCE-ASSOCIATED PROTEIN 1"/>
    <property type="match status" value="1"/>
</dbReference>
<dbReference type="EMBL" id="CABD030099272">
    <property type="status" value="NOT_ANNOTATED_CDS"/>
    <property type="molecule type" value="Genomic_DNA"/>
</dbReference>
<feature type="transmembrane region" description="Helical" evidence="30">
    <location>
        <begin position="1136"/>
        <end position="1157"/>
    </location>
</feature>
<feature type="transmembrane region" description="Helical" evidence="30">
    <location>
        <begin position="1163"/>
        <end position="1185"/>
    </location>
</feature>
<dbReference type="CDD" id="cd03250">
    <property type="entry name" value="ABCC_MRP_domain1"/>
    <property type="match status" value="1"/>
</dbReference>
<dbReference type="eggNOG" id="KOG0054">
    <property type="taxonomic scope" value="Eukaryota"/>
</dbReference>
<evidence type="ECO:0000256" key="15">
    <source>
        <dbReference type="ARBA" id="ARBA00024220"/>
    </source>
</evidence>
<dbReference type="GO" id="GO:0043225">
    <property type="term" value="F:ATPase-coupled inorganic anion transmembrane transporter activity"/>
    <property type="evidence" value="ECO:0007669"/>
    <property type="project" value="UniProtKB-ARBA"/>
</dbReference>
<gene>
    <name evidence="34" type="primary">LOC101130854</name>
</gene>
<dbReference type="Bgee" id="ENSGGOG00000004324">
    <property type="expression patterns" value="Expressed in testis and 5 other cell types or tissues"/>
</dbReference>
<evidence type="ECO:0000256" key="12">
    <source>
        <dbReference type="ARBA" id="ARBA00022989"/>
    </source>
</evidence>
<dbReference type="EMBL" id="CABD030099273">
    <property type="status" value="NOT_ANNOTATED_CDS"/>
    <property type="molecule type" value="Genomic_DNA"/>
</dbReference>
<comment type="catalytic activity">
    <reaction evidence="25">
        <text>2',3'-cGAMP(in) + ATP + H2O = 2',3'-cGAMP(out) + ADP + phosphate + H(+)</text>
        <dbReference type="Rhea" id="RHEA:74887"/>
        <dbReference type="ChEBI" id="CHEBI:15377"/>
        <dbReference type="ChEBI" id="CHEBI:15378"/>
        <dbReference type="ChEBI" id="CHEBI:30616"/>
        <dbReference type="ChEBI" id="CHEBI:43474"/>
        <dbReference type="ChEBI" id="CHEBI:143093"/>
        <dbReference type="ChEBI" id="CHEBI:456216"/>
    </reaction>
</comment>
<evidence type="ECO:0000256" key="6">
    <source>
        <dbReference type="ARBA" id="ARBA00022692"/>
    </source>
</evidence>
<dbReference type="PANTHER" id="PTHR24223">
    <property type="entry name" value="ATP-BINDING CASSETTE SUB-FAMILY C"/>
    <property type="match status" value="1"/>
</dbReference>
<dbReference type="InterPro" id="IPR005292">
    <property type="entry name" value="MRP"/>
</dbReference>
<dbReference type="InterPro" id="IPR036640">
    <property type="entry name" value="ABC1_TM_sf"/>
</dbReference>
<evidence type="ECO:0000256" key="23">
    <source>
        <dbReference type="ARBA" id="ARBA00047523"/>
    </source>
</evidence>
<feature type="transmembrane region" description="Helical" evidence="30">
    <location>
        <begin position="953"/>
        <end position="981"/>
    </location>
</feature>
<keyword evidence="7" id="KW-0677">Repeat</keyword>
<dbReference type="CDD" id="cd18595">
    <property type="entry name" value="ABC_6TM_MRP1_2_3_6_D1_like"/>
    <property type="match status" value="1"/>
</dbReference>
<dbReference type="GO" id="GO:0005886">
    <property type="term" value="C:plasma membrane"/>
    <property type="evidence" value="ECO:0007669"/>
    <property type="project" value="UniProtKB-SubCell"/>
</dbReference>
<dbReference type="GO" id="GO:0005524">
    <property type="term" value="F:ATP binding"/>
    <property type="evidence" value="ECO:0007669"/>
    <property type="project" value="UniProtKB-KW"/>
</dbReference>
<dbReference type="Pfam" id="PF00005">
    <property type="entry name" value="ABC_tran"/>
    <property type="match status" value="2"/>
</dbReference>
<dbReference type="GO" id="GO:0006869">
    <property type="term" value="P:lipid transport"/>
    <property type="evidence" value="ECO:0007669"/>
    <property type="project" value="UniProtKB-KW"/>
</dbReference>
<dbReference type="GeneTree" id="ENSGT00940000160271"/>
<evidence type="ECO:0000256" key="9">
    <source>
        <dbReference type="ARBA" id="ARBA00022801"/>
    </source>
</evidence>
<feature type="transmembrane region" description="Helical" evidence="30">
    <location>
        <begin position="417"/>
        <end position="439"/>
    </location>
</feature>
<dbReference type="GO" id="GO:0046942">
    <property type="term" value="P:carboxylic acid transport"/>
    <property type="evidence" value="ECO:0007669"/>
    <property type="project" value="UniProtKB-ARBA"/>
</dbReference>
<reference evidence="34" key="3">
    <citation type="submission" date="2025-08" db="UniProtKB">
        <authorList>
            <consortium name="Ensembl"/>
        </authorList>
    </citation>
    <scope>IDENTIFICATION</scope>
</reference>
<dbReference type="GO" id="GO:0015431">
    <property type="term" value="F:ABC-type glutathione S-conjugate transporter activity"/>
    <property type="evidence" value="ECO:0007669"/>
    <property type="project" value="UniProtKB-EC"/>
</dbReference>
<sequence length="1468" mass="164248">MLQASSCPLGCVLLTPRLCLCSQDWNVTWNTSNPDFTKCFQNTVLVWVPCFYLWACFPFYFLYLSRHDRGYIQMTPLNKTKTALGFLLWIVCWAGLFYSFWERSRGIFLAPVFLVSPTLLGITMLLATFLIQLERRKGVQSSGIMLTFWLVALVCALAILRSKIMTALKEDAQVDLFRDITFYVYFSLLLIHASFLSRITFWWITGLIVRGYRQPLEDSDLWSLNKEDTSEQVVPVLVKNWKKECAKTRKQPVTVVYSSKDPAQPKESSKVDANEEVEALIVKSPQKEWNPSLFKVLYKTFGPYFLMSFFFKAVHDLMMFSGPQILKLLIKFVNDTKAPDWQGYFYSILLFVTACLQTLVLHQYFHICFVSGMRIKTAVIGVVYRKALVITSSARKSSTVGEIVNLMSVDAQRFVDLATYINMIWSAPLQVIVALYLLWLNLGPSVLAGVAVMVLMVPVNAVMAMKTKTYQVRHVSLRAPNKLCVSLLALSQHWAFCLQVALCTFAVYVTIDENNILDAQTAFVSLALFNILRFPLNILPMVISSIVVSLKRLRIFLSHEELEPDSIERRPVKDGGGTNSITVRNATFTWARSDPPTLNGITFSIPEGALVAVVGQVGCGKSSLLSALLAEMDKVEGHVAIKGSVAYVPQQAWIQNDSLRENILFGCQLEEPYYRSVIQACALLPDLEILPSGDRTEIGEKGVNLSGGQKQRVSLARAVYSNADIYLFDDPLSAVDAHVGKHIFENVIGPKGMLKNKTRILVTQSMSYLPQVDVIIVMSGGKISEMGSYQELLARDGAFAELLRTYASTEQEQDAEENGITGVSGPGKEAKQMENGMLVTDSAGKQLQRQLSSSSSYSGDISRHHNSTAELQKAEAKKEETWKLMEADKAQTGQVKLSVYWDYMKAIGLFISFLSIFLFMCNHVSALASNYWLSLWTDDPIVNGTQEHTKVRLSVYGALGISQGIAVFGYSMAVSIGGILASRCLHVDLLHSILRSPMSFFERTPSGNLVNRFSKELDTVDSMIPEVIKMFMGSLFNVIGACIVILLATPIAAIIIPPLGLIYFFVQRFYVASSRQLKRLESVSRSPVYSHFSETLLGVSVIRAFEEQERFIHQSDLKVDENQKAYYPSIVANRWLAVRLECVGNCIVLFAALFAVISRHSLSAGLVGLSVSYSLQVTTYLNWLVRMSSEMETNIVAVERLKEYSETEKEAPWQIQETAPPSSWPQVGRVEFRNYCLRYREDLDFVLRHISVTINGGEKVGIVGRTGAGKSSLTLGLFRINESAEGEIIIDGINIAKIGLHDLRFKITIIPQDPVLFSGSLRMNLDPFSQYSDEEVWTSLELAHLKDFVSALPNKLDHECAEGGENLSVGQRQLVCLARALLRKTKILVLDEATAAVDLETDDLIQSTIRTQFEDCTVLTIAHRLNTIMDYTRVIVLDKGEIQEYGSPSDLLQQRGLFYSMAKDAGLV</sequence>
<dbReference type="Ensembl" id="ENSGGOT00000024963.2">
    <property type="protein sequence ID" value="ENSGGOP00000018208.2"/>
    <property type="gene ID" value="ENSGGOG00000004324.3"/>
</dbReference>
<evidence type="ECO:0000313" key="35">
    <source>
        <dbReference type="Proteomes" id="UP000001519"/>
    </source>
</evidence>
<feature type="transmembrane region" description="Helical" evidence="30">
    <location>
        <begin position="143"/>
        <end position="160"/>
    </location>
</feature>
<dbReference type="PROSITE" id="PS00211">
    <property type="entry name" value="ABC_TRANSPORTER_1"/>
    <property type="match status" value="2"/>
</dbReference>
<evidence type="ECO:0000259" key="33">
    <source>
        <dbReference type="PROSITE" id="PS50929"/>
    </source>
</evidence>
<evidence type="ECO:0000256" key="8">
    <source>
        <dbReference type="ARBA" id="ARBA00022741"/>
    </source>
</evidence>
<dbReference type="EC" id="7.6.2.2" evidence="3"/>
<feature type="domain" description="ABC transporter" evidence="32">
    <location>
        <begin position="1230"/>
        <end position="1464"/>
    </location>
</feature>
<dbReference type="SUPFAM" id="SSF52540">
    <property type="entry name" value="P-loop containing nucleoside triphosphate hydrolases"/>
    <property type="match status" value="2"/>
</dbReference>
<feature type="transmembrane region" description="Helical" evidence="30">
    <location>
        <begin position="296"/>
        <end position="314"/>
    </location>
</feature>
<dbReference type="Gene3D" id="1.20.1560.10">
    <property type="entry name" value="ABC transporter type 1, transmembrane domain"/>
    <property type="match status" value="2"/>
</dbReference>
<keyword evidence="10" id="KW-0067">ATP-binding</keyword>
<evidence type="ECO:0000256" key="30">
    <source>
        <dbReference type="SAM" id="Phobius"/>
    </source>
</evidence>
<evidence type="ECO:0000256" key="31">
    <source>
        <dbReference type="SAM" id="SignalP"/>
    </source>
</evidence>
<evidence type="ECO:0000256" key="18">
    <source>
        <dbReference type="ARBA" id="ARBA00041345"/>
    </source>
</evidence>
<dbReference type="InterPro" id="IPR011527">
    <property type="entry name" value="ABC1_TM_dom"/>
</dbReference>
<dbReference type="CDD" id="cd03244">
    <property type="entry name" value="ABCC_MRP_domain2"/>
    <property type="match status" value="1"/>
</dbReference>
<dbReference type="PROSITE" id="PS50893">
    <property type="entry name" value="ABC_TRANSPORTER_2"/>
    <property type="match status" value="2"/>
</dbReference>
<evidence type="ECO:0000256" key="14">
    <source>
        <dbReference type="ARBA" id="ARBA00023136"/>
    </source>
</evidence>
<evidence type="ECO:0000256" key="17">
    <source>
        <dbReference type="ARBA" id="ARBA00041009"/>
    </source>
</evidence>
<evidence type="ECO:0000256" key="20">
    <source>
        <dbReference type="ARBA" id="ARBA00042274"/>
    </source>
</evidence>
<keyword evidence="9" id="KW-0378">Hydrolase</keyword>
<evidence type="ECO:0000256" key="21">
    <source>
        <dbReference type="ARBA" id="ARBA00047331"/>
    </source>
</evidence>
<keyword evidence="14 30" id="KW-0472">Membrane</keyword>
<dbReference type="CDD" id="cd18603">
    <property type="entry name" value="ABC_6TM_MRP1_2_3_6_D2_like"/>
    <property type="match status" value="1"/>
</dbReference>
<dbReference type="GO" id="GO:0009410">
    <property type="term" value="P:response to xenobiotic stimulus"/>
    <property type="evidence" value="ECO:0007669"/>
    <property type="project" value="UniProtKB-ARBA"/>
</dbReference>
<dbReference type="GO" id="GO:0008559">
    <property type="term" value="F:ABC-type xenobiotic transporter activity"/>
    <property type="evidence" value="ECO:0007669"/>
    <property type="project" value="UniProtKB-EC"/>
</dbReference>
<keyword evidence="6 30" id="KW-0812">Transmembrane</keyword>
<evidence type="ECO:0000256" key="5">
    <source>
        <dbReference type="ARBA" id="ARBA00022475"/>
    </source>
</evidence>
<evidence type="ECO:0000256" key="28">
    <source>
        <dbReference type="ARBA" id="ARBA00049910"/>
    </source>
</evidence>
<dbReference type="FunFam" id="3.40.50.300:FF:000293">
    <property type="entry name" value="ATP binding cassette subfamily C member 1"/>
    <property type="match status" value="1"/>
</dbReference>
<accession>G3RQY4</accession>
<evidence type="ECO:0000256" key="27">
    <source>
        <dbReference type="ARBA" id="ARBA00049901"/>
    </source>
</evidence>
<keyword evidence="35" id="KW-1185">Reference proteome</keyword>
<comment type="catalytic activity">
    <reaction evidence="27">
        <text>prostaglandin A2-S-(S)-glutathione(in) + ATP + H2O = prostaglandin A2-S-(S)-glutathione(out) + ADP + phosphate + H(+)</text>
        <dbReference type="Rhea" id="RHEA:81699"/>
        <dbReference type="ChEBI" id="CHEBI:15377"/>
        <dbReference type="ChEBI" id="CHEBI:15378"/>
        <dbReference type="ChEBI" id="CHEBI:30616"/>
        <dbReference type="ChEBI" id="CHEBI:43474"/>
        <dbReference type="ChEBI" id="CHEBI:133769"/>
        <dbReference type="ChEBI" id="CHEBI:456216"/>
    </reaction>
    <physiologicalReaction direction="left-to-right" evidence="27">
        <dbReference type="Rhea" id="RHEA:81700"/>
    </physiologicalReaction>
</comment>
<dbReference type="EMBL" id="CABD030099274">
    <property type="status" value="NOT_ANNOTATED_CDS"/>
    <property type="molecule type" value="Genomic_DNA"/>
</dbReference>
<dbReference type="EMBL" id="CABD030099275">
    <property type="status" value="NOT_ANNOTATED_CDS"/>
    <property type="molecule type" value="Genomic_DNA"/>
</dbReference>
<feature type="transmembrane region" description="Helical" evidence="30">
    <location>
        <begin position="180"/>
        <end position="204"/>
    </location>
</feature>
<feature type="transmembrane region" description="Helical" evidence="30">
    <location>
        <begin position="83"/>
        <end position="101"/>
    </location>
</feature>
<feature type="transmembrane region" description="Helical" evidence="30">
    <location>
        <begin position="107"/>
        <end position="131"/>
    </location>
</feature>
<dbReference type="EMBL" id="CABD030099276">
    <property type="status" value="NOT_ANNOTATED_CDS"/>
    <property type="molecule type" value="Genomic_DNA"/>
</dbReference>
<feature type="transmembrane region" description="Helical" evidence="30">
    <location>
        <begin position="906"/>
        <end position="933"/>
    </location>
</feature>
<evidence type="ECO:0000256" key="25">
    <source>
        <dbReference type="ARBA" id="ARBA00048171"/>
    </source>
</evidence>
<dbReference type="InterPro" id="IPR003439">
    <property type="entry name" value="ABC_transporter-like_ATP-bd"/>
</dbReference>
<evidence type="ECO:0000256" key="24">
    <source>
        <dbReference type="ARBA" id="ARBA00047576"/>
    </source>
</evidence>
<dbReference type="EMBL" id="CABD030099278">
    <property type="status" value="NOT_ANNOTATED_CDS"/>
    <property type="molecule type" value="Genomic_DNA"/>
</dbReference>
<dbReference type="FunFam" id="1.20.1560.10:FF:000001">
    <property type="entry name" value="ATP-binding cassette subfamily C member 1"/>
    <property type="match status" value="1"/>
</dbReference>
<dbReference type="GO" id="GO:0016887">
    <property type="term" value="F:ATP hydrolysis activity"/>
    <property type="evidence" value="ECO:0007669"/>
    <property type="project" value="InterPro"/>
</dbReference>
<dbReference type="Proteomes" id="UP000001519">
    <property type="component" value="Chromosome 16"/>
</dbReference>
<comment type="catalytic activity">
    <reaction evidence="29">
        <text>S-[(2E,6E,10E)-geranylgeranyl]-L-glutathione(in) + ATP + H2O = S-[(2E,6E,10E)-geranylgeranyl]-L-glutathione(out) + ADP + phosphate + H(+)</text>
        <dbReference type="Rhea" id="RHEA:81611"/>
        <dbReference type="ChEBI" id="CHEBI:15377"/>
        <dbReference type="ChEBI" id="CHEBI:15378"/>
        <dbReference type="ChEBI" id="CHEBI:30616"/>
        <dbReference type="ChEBI" id="CHEBI:43474"/>
        <dbReference type="ChEBI" id="CHEBI:156326"/>
        <dbReference type="ChEBI" id="CHEBI:456216"/>
    </reaction>
    <physiologicalReaction direction="left-to-right" evidence="29">
        <dbReference type="Rhea" id="RHEA:81612"/>
    </physiologicalReaction>
</comment>
<evidence type="ECO:0000256" key="19">
    <source>
        <dbReference type="ARBA" id="ARBA00041913"/>
    </source>
</evidence>
<feature type="transmembrane region" description="Helical" evidence="30">
    <location>
        <begin position="445"/>
        <end position="464"/>
    </location>
</feature>
<comment type="catalytic activity">
    <reaction evidence="23">
        <text>leukotriene C4(in) + ATP + H2O = leukotriene C4(out) + ADP + phosphate + H(+)</text>
        <dbReference type="Rhea" id="RHEA:38963"/>
        <dbReference type="ChEBI" id="CHEBI:15377"/>
        <dbReference type="ChEBI" id="CHEBI:15378"/>
        <dbReference type="ChEBI" id="CHEBI:30616"/>
        <dbReference type="ChEBI" id="CHEBI:43474"/>
        <dbReference type="ChEBI" id="CHEBI:57973"/>
        <dbReference type="ChEBI" id="CHEBI:456216"/>
    </reaction>
    <physiologicalReaction direction="left-to-right" evidence="23">
        <dbReference type="Rhea" id="RHEA:38964"/>
    </physiologicalReaction>
</comment>
<dbReference type="EMBL" id="CABD030099277">
    <property type="status" value="NOT_ANNOTATED_CDS"/>
    <property type="molecule type" value="Genomic_DNA"/>
</dbReference>
<evidence type="ECO:0000256" key="11">
    <source>
        <dbReference type="ARBA" id="ARBA00022967"/>
    </source>
</evidence>
<comment type="similarity">
    <text evidence="2">Belongs to the ABC transporter superfamily. ABCC family. Conjugate transporter (TC 3.A.1.208) subfamily.</text>
</comment>
<evidence type="ECO:0000256" key="1">
    <source>
        <dbReference type="ARBA" id="ARBA00004651"/>
    </source>
</evidence>
<evidence type="ECO:0000256" key="3">
    <source>
        <dbReference type="ARBA" id="ARBA00012191"/>
    </source>
</evidence>
<dbReference type="InterPro" id="IPR050173">
    <property type="entry name" value="ABC_transporter_C-like"/>
</dbReference>
<evidence type="ECO:0000256" key="22">
    <source>
        <dbReference type="ARBA" id="ARBA00047354"/>
    </source>
</evidence>
<evidence type="ECO:0000313" key="34">
    <source>
        <dbReference type="Ensembl" id="ENSGGOP00000018208.2"/>
    </source>
</evidence>
<comment type="catalytic activity">
    <reaction evidence="16">
        <text>ATP + H2O + xenobioticSide 1 = ADP + phosphate + xenobioticSide 2.</text>
        <dbReference type="EC" id="7.6.2.2"/>
    </reaction>
</comment>
<comment type="catalytic activity">
    <reaction evidence="21">
        <text>vincristine(in) + ATP + H2O = vincristine(out) + ADP + phosphate + H(+)</text>
        <dbReference type="Rhea" id="RHEA:60160"/>
        <dbReference type="ChEBI" id="CHEBI:15377"/>
        <dbReference type="ChEBI" id="CHEBI:15378"/>
        <dbReference type="ChEBI" id="CHEBI:30616"/>
        <dbReference type="ChEBI" id="CHEBI:43474"/>
        <dbReference type="ChEBI" id="CHEBI:143658"/>
        <dbReference type="ChEBI" id="CHEBI:456216"/>
    </reaction>
    <physiologicalReaction direction="left-to-right" evidence="21">
        <dbReference type="Rhea" id="RHEA:60161"/>
    </physiologicalReaction>
</comment>
<dbReference type="FunFam" id="3.40.50.300:FF:000074">
    <property type="entry name" value="Multidrug resistance-associated protein 5 isoform 1"/>
    <property type="match status" value="1"/>
</dbReference>
<dbReference type="InterPro" id="IPR027417">
    <property type="entry name" value="P-loop_NTPase"/>
</dbReference>
<name>G3RQY4_GORGO</name>
<comment type="catalytic activity">
    <reaction evidence="22">
        <text>sphing-4-enine 1-phosphate(in) + ATP + H2O = sphing-4-enine 1-phosphate(out) + ADP + phosphate + H(+)</text>
        <dbReference type="Rhea" id="RHEA:38951"/>
        <dbReference type="ChEBI" id="CHEBI:15377"/>
        <dbReference type="ChEBI" id="CHEBI:15378"/>
        <dbReference type="ChEBI" id="CHEBI:30616"/>
        <dbReference type="ChEBI" id="CHEBI:43474"/>
        <dbReference type="ChEBI" id="CHEBI:60119"/>
        <dbReference type="ChEBI" id="CHEBI:456216"/>
    </reaction>
    <physiologicalReaction direction="left-to-right" evidence="22">
        <dbReference type="Rhea" id="RHEA:38952"/>
    </physiologicalReaction>
</comment>
<keyword evidence="4" id="KW-0813">Transport</keyword>
<dbReference type="EMBL" id="CABD030099279">
    <property type="status" value="NOT_ANNOTATED_CDS"/>
    <property type="molecule type" value="Genomic_DNA"/>
</dbReference>
<feature type="domain" description="ABC transmembrane type-1" evidence="33">
    <location>
        <begin position="306"/>
        <end position="473"/>
    </location>
</feature>
<feature type="signal peptide" evidence="31">
    <location>
        <begin position="1"/>
        <end position="21"/>
    </location>
</feature>